<dbReference type="InterPro" id="IPR006076">
    <property type="entry name" value="FAD-dep_OxRdtase"/>
</dbReference>
<evidence type="ECO:0000259" key="2">
    <source>
        <dbReference type="Pfam" id="PF01266"/>
    </source>
</evidence>
<keyword evidence="1" id="KW-0560">Oxidoreductase</keyword>
<protein>
    <submittedName>
        <fullName evidence="3">FAD-binding oxidoreductase</fullName>
    </submittedName>
</protein>
<dbReference type="PANTHER" id="PTHR13847">
    <property type="entry name" value="SARCOSINE DEHYDROGENASE-RELATED"/>
    <property type="match status" value="1"/>
</dbReference>
<dbReference type="AlphaFoldDB" id="A0A917V896"/>
<evidence type="ECO:0000313" key="3">
    <source>
        <dbReference type="EMBL" id="GGK50776.1"/>
    </source>
</evidence>
<dbReference type="Gene3D" id="3.30.9.10">
    <property type="entry name" value="D-Amino Acid Oxidase, subunit A, domain 2"/>
    <property type="match status" value="1"/>
</dbReference>
<feature type="domain" description="FAD dependent oxidoreductase" evidence="2">
    <location>
        <begin position="9"/>
        <end position="359"/>
    </location>
</feature>
<dbReference type="PANTHER" id="PTHR13847:SF287">
    <property type="entry name" value="FAD-DEPENDENT OXIDOREDUCTASE DOMAIN-CONTAINING PROTEIN 1"/>
    <property type="match status" value="1"/>
</dbReference>
<sequence length="387" mass="40583">MTSLPARIDIAIIGGGVVGLSLARILARAGEDVLLLDEGRHAGTTANAGSLHVQMQSRFIRLYPEQVPALERALPLYVAAARLWAELEAELGADFELKRSGGLMIAENRAQYDFLARKCDRERALGLDVEMVGRADLLRLAPYLDPDAVYGAELCADEGKLNPLLANAALTRAARDAGARIVGETRVEHLAQDGRGFRVETSRGPVRAARVVLAAGAGTGALAAQLGVPIPTAAEPLHMNVTEPIAPVVRHLVQHAERMITLKQLASGHVVVGGGWPARLAGEGTPLVERASILGNLALAARLAPGIAQARVIRTWAGVNTTCDGASIIGAAGPSGLFVAVPGDAGYTLGPLVARLAAQAIRGERPDFDLAPYDPGRFARREVAIPA</sequence>
<proteinExistence type="predicted"/>
<comment type="caution">
    <text evidence="3">The sequence shown here is derived from an EMBL/GenBank/DDBJ whole genome shotgun (WGS) entry which is preliminary data.</text>
</comment>
<name>A0A917V896_9HYPH</name>
<accession>A0A917V896</accession>
<organism evidence="3 4">
    <name type="scientific">Salinarimonas ramus</name>
    <dbReference type="NCBI Taxonomy" id="690164"/>
    <lineage>
        <taxon>Bacteria</taxon>
        <taxon>Pseudomonadati</taxon>
        <taxon>Pseudomonadota</taxon>
        <taxon>Alphaproteobacteria</taxon>
        <taxon>Hyphomicrobiales</taxon>
        <taxon>Salinarimonadaceae</taxon>
        <taxon>Salinarimonas</taxon>
    </lineage>
</organism>
<keyword evidence="4" id="KW-1185">Reference proteome</keyword>
<dbReference type="InterPro" id="IPR036188">
    <property type="entry name" value="FAD/NAD-bd_sf"/>
</dbReference>
<dbReference type="SUPFAM" id="SSF51905">
    <property type="entry name" value="FAD/NAD(P)-binding domain"/>
    <property type="match status" value="1"/>
</dbReference>
<dbReference type="Pfam" id="PF01266">
    <property type="entry name" value="DAO"/>
    <property type="match status" value="1"/>
</dbReference>
<dbReference type="Gene3D" id="3.50.50.60">
    <property type="entry name" value="FAD/NAD(P)-binding domain"/>
    <property type="match status" value="1"/>
</dbReference>
<evidence type="ECO:0000313" key="4">
    <source>
        <dbReference type="Proteomes" id="UP000600449"/>
    </source>
</evidence>
<evidence type="ECO:0000256" key="1">
    <source>
        <dbReference type="ARBA" id="ARBA00023002"/>
    </source>
</evidence>
<dbReference type="GO" id="GO:0005737">
    <property type="term" value="C:cytoplasm"/>
    <property type="evidence" value="ECO:0007669"/>
    <property type="project" value="TreeGrafter"/>
</dbReference>
<reference evidence="3 4" key="1">
    <citation type="journal article" date="2014" name="Int. J. Syst. Evol. Microbiol.">
        <title>Complete genome sequence of Corynebacterium casei LMG S-19264T (=DSM 44701T), isolated from a smear-ripened cheese.</title>
        <authorList>
            <consortium name="US DOE Joint Genome Institute (JGI-PGF)"/>
            <person name="Walter F."/>
            <person name="Albersmeier A."/>
            <person name="Kalinowski J."/>
            <person name="Ruckert C."/>
        </authorList>
    </citation>
    <scope>NUCLEOTIDE SEQUENCE [LARGE SCALE GENOMIC DNA]</scope>
    <source>
        <strain evidence="3 4">CGMCC 1.9161</strain>
    </source>
</reference>
<gene>
    <name evidence="3" type="ORF">GCM10011322_42310</name>
</gene>
<dbReference type="Proteomes" id="UP000600449">
    <property type="component" value="Unassembled WGS sequence"/>
</dbReference>
<dbReference type="GO" id="GO:0016491">
    <property type="term" value="F:oxidoreductase activity"/>
    <property type="evidence" value="ECO:0007669"/>
    <property type="project" value="UniProtKB-KW"/>
</dbReference>
<dbReference type="EMBL" id="BMMF01000015">
    <property type="protein sequence ID" value="GGK50776.1"/>
    <property type="molecule type" value="Genomic_DNA"/>
</dbReference>
<dbReference type="RefSeq" id="WP_188915267.1">
    <property type="nucleotide sequence ID" value="NZ_BMMF01000015.1"/>
</dbReference>